<keyword evidence="3" id="KW-1185">Reference proteome</keyword>
<organism evidence="2 3">
    <name type="scientific">Eumeta variegata</name>
    <name type="common">Bagworm moth</name>
    <name type="synonym">Eumeta japonica</name>
    <dbReference type="NCBI Taxonomy" id="151549"/>
    <lineage>
        <taxon>Eukaryota</taxon>
        <taxon>Metazoa</taxon>
        <taxon>Ecdysozoa</taxon>
        <taxon>Arthropoda</taxon>
        <taxon>Hexapoda</taxon>
        <taxon>Insecta</taxon>
        <taxon>Pterygota</taxon>
        <taxon>Neoptera</taxon>
        <taxon>Endopterygota</taxon>
        <taxon>Lepidoptera</taxon>
        <taxon>Glossata</taxon>
        <taxon>Ditrysia</taxon>
        <taxon>Tineoidea</taxon>
        <taxon>Psychidae</taxon>
        <taxon>Oiketicinae</taxon>
        <taxon>Eumeta</taxon>
    </lineage>
</organism>
<proteinExistence type="predicted"/>
<sequence>MRESSISLIEPAHFRAVSKLTTDWLYHDGAKRKKGSKTQLNDCPVKRTLYKPKVVMRAVFGLKILELLLIVTGSSSIFWLIKPKPFSICTSHICGHPNSKFYIYYYAHLA</sequence>
<evidence type="ECO:0000256" key="1">
    <source>
        <dbReference type="SAM" id="Phobius"/>
    </source>
</evidence>
<feature type="transmembrane region" description="Helical" evidence="1">
    <location>
        <begin position="54"/>
        <end position="81"/>
    </location>
</feature>
<keyword evidence="1" id="KW-0812">Transmembrane</keyword>
<gene>
    <name evidence="2" type="ORF">EVAR_84428_1</name>
</gene>
<evidence type="ECO:0000313" key="2">
    <source>
        <dbReference type="EMBL" id="GBP44937.1"/>
    </source>
</evidence>
<dbReference type="Proteomes" id="UP000299102">
    <property type="component" value="Unassembled WGS sequence"/>
</dbReference>
<dbReference type="EMBL" id="BGZK01000461">
    <property type="protein sequence ID" value="GBP44937.1"/>
    <property type="molecule type" value="Genomic_DNA"/>
</dbReference>
<dbReference type="AlphaFoldDB" id="A0A4C1W4D0"/>
<keyword evidence="1" id="KW-0472">Membrane</keyword>
<name>A0A4C1W4D0_EUMVA</name>
<protein>
    <submittedName>
        <fullName evidence="2">Uncharacterized protein</fullName>
    </submittedName>
</protein>
<reference evidence="2 3" key="1">
    <citation type="journal article" date="2019" name="Commun. Biol.">
        <title>The bagworm genome reveals a unique fibroin gene that provides high tensile strength.</title>
        <authorList>
            <person name="Kono N."/>
            <person name="Nakamura H."/>
            <person name="Ohtoshi R."/>
            <person name="Tomita M."/>
            <person name="Numata K."/>
            <person name="Arakawa K."/>
        </authorList>
    </citation>
    <scope>NUCLEOTIDE SEQUENCE [LARGE SCALE GENOMIC DNA]</scope>
</reference>
<accession>A0A4C1W4D0</accession>
<comment type="caution">
    <text evidence="2">The sequence shown here is derived from an EMBL/GenBank/DDBJ whole genome shotgun (WGS) entry which is preliminary data.</text>
</comment>
<evidence type="ECO:0000313" key="3">
    <source>
        <dbReference type="Proteomes" id="UP000299102"/>
    </source>
</evidence>
<keyword evidence="1" id="KW-1133">Transmembrane helix</keyword>